<protein>
    <submittedName>
        <fullName evidence="1">Uncharacterized protein</fullName>
    </submittedName>
</protein>
<evidence type="ECO:0000313" key="2">
    <source>
        <dbReference type="Proteomes" id="UP001177021"/>
    </source>
</evidence>
<dbReference type="EMBL" id="CASHSV030000513">
    <property type="protein sequence ID" value="CAJ2666974.1"/>
    <property type="molecule type" value="Genomic_DNA"/>
</dbReference>
<evidence type="ECO:0000313" key="1">
    <source>
        <dbReference type="EMBL" id="CAJ2666974.1"/>
    </source>
</evidence>
<organism evidence="1 2">
    <name type="scientific">Trifolium pratense</name>
    <name type="common">Red clover</name>
    <dbReference type="NCBI Taxonomy" id="57577"/>
    <lineage>
        <taxon>Eukaryota</taxon>
        <taxon>Viridiplantae</taxon>
        <taxon>Streptophyta</taxon>
        <taxon>Embryophyta</taxon>
        <taxon>Tracheophyta</taxon>
        <taxon>Spermatophyta</taxon>
        <taxon>Magnoliopsida</taxon>
        <taxon>eudicotyledons</taxon>
        <taxon>Gunneridae</taxon>
        <taxon>Pentapetalae</taxon>
        <taxon>rosids</taxon>
        <taxon>fabids</taxon>
        <taxon>Fabales</taxon>
        <taxon>Fabaceae</taxon>
        <taxon>Papilionoideae</taxon>
        <taxon>50 kb inversion clade</taxon>
        <taxon>NPAAA clade</taxon>
        <taxon>Hologalegina</taxon>
        <taxon>IRL clade</taxon>
        <taxon>Trifolieae</taxon>
        <taxon>Trifolium</taxon>
    </lineage>
</organism>
<keyword evidence="2" id="KW-1185">Reference proteome</keyword>
<name>A0ACB0LFU8_TRIPR</name>
<sequence>MVILRELDEDDGGGVPISSPSYLEWAQQVQAHYTRANGVLNIRGFYSELWGFDVGSSSSDSDNSSDSSNDSDCVIISPSSFTGKRKNPCRDLVVADYAPVTMEVSSKYTSVEMVRSFRKAVKLSDSLLREDLIITEPVREGEFVFLQNVTPPDYFYLYTGVIQPLNIWLPFTSFEAEMLRVLNVAPTQLHPNSWAFIKAFEVMCSGFNLDPSVGVFFSFYQIKNLKPQSLVSLSSQPNRRLLSLYASNFKNFKDSFLRVRHDEKFPDLMYDEVEDPLFPFYWTKNPRLIKGTIFEALSDFEQDTVNFLDSYALMDTSDVLRCEGNSGALEEYLQRMRTISNEERLAFLAKARQQRANPVVDVTDPLKKLQVEEAAMKEGRSKKKHEGRIRVEIPGKTAAEAEGNEGAAPPPPKKQKIEKTIQNAGGADKGKGAASSSSQPPSQDAETAAPLSWSSFDPLEFIERGVTMVGDMTRFTNTSTEDLRKKALEYEVKGTLLNYLLTNRQEQEVVEARQKVKMVDDHLADIEKRYSETKAKLEDDIKKLKEEREGETERLKKEYEEKLSKVKESYAASEAKLKENAAAQAEKLSKLSKEKDEAVQSIGTLADEKVRLESDVTELQLYAANQYDEGFSFAIEQVKLLFPDLDAKRLGEADAMNQIVDGKLVPYVPPQ</sequence>
<reference evidence="1" key="1">
    <citation type="submission" date="2023-10" db="EMBL/GenBank/DDBJ databases">
        <authorList>
            <person name="Rodriguez Cubillos JULIANA M."/>
            <person name="De Vega J."/>
        </authorList>
    </citation>
    <scope>NUCLEOTIDE SEQUENCE</scope>
</reference>
<comment type="caution">
    <text evidence="1">The sequence shown here is derived from an EMBL/GenBank/DDBJ whole genome shotgun (WGS) entry which is preliminary data.</text>
</comment>
<dbReference type="Proteomes" id="UP001177021">
    <property type="component" value="Unassembled WGS sequence"/>
</dbReference>
<accession>A0ACB0LFU8</accession>
<gene>
    <name evidence="1" type="ORF">MILVUS5_LOCUS31689</name>
</gene>
<proteinExistence type="predicted"/>